<evidence type="ECO:0000313" key="4">
    <source>
        <dbReference type="Proteomes" id="UP000722485"/>
    </source>
</evidence>
<dbReference type="EMBL" id="JAANBB010000627">
    <property type="protein sequence ID" value="KAF7537634.1"/>
    <property type="molecule type" value="Genomic_DNA"/>
</dbReference>
<keyword evidence="2" id="KW-0472">Membrane</keyword>
<keyword evidence="4" id="KW-1185">Reference proteome</keyword>
<dbReference type="OrthoDB" id="5417135at2759"/>
<feature type="transmembrane region" description="Helical" evidence="2">
    <location>
        <begin position="68"/>
        <end position="87"/>
    </location>
</feature>
<dbReference type="PANTHER" id="PTHR42088">
    <property type="entry name" value="YALI0F10131P"/>
    <property type="match status" value="1"/>
</dbReference>
<comment type="caution">
    <text evidence="3">The sequence shown here is derived from an EMBL/GenBank/DDBJ whole genome shotgun (WGS) entry which is preliminary data.</text>
</comment>
<proteinExistence type="predicted"/>
<feature type="region of interest" description="Disordered" evidence="1">
    <location>
        <begin position="42"/>
        <end position="61"/>
    </location>
</feature>
<keyword evidence="2" id="KW-0812">Transmembrane</keyword>
<feature type="compositionally biased region" description="Polar residues" evidence="1">
    <location>
        <begin position="228"/>
        <end position="239"/>
    </location>
</feature>
<gene>
    <name evidence="3" type="ORF">G7Z17_g12804</name>
</gene>
<protein>
    <submittedName>
        <fullName evidence="3">Uncharacterized protein</fullName>
    </submittedName>
</protein>
<dbReference type="PANTHER" id="PTHR42088:SF1">
    <property type="entry name" value="YALI0F10131P"/>
    <property type="match status" value="1"/>
</dbReference>
<reference evidence="3" key="1">
    <citation type="submission" date="2020-03" db="EMBL/GenBank/DDBJ databases">
        <title>Draft Genome Sequence of Cylindrodendrum hubeiense.</title>
        <authorList>
            <person name="Buettner E."/>
            <person name="Kellner H."/>
        </authorList>
    </citation>
    <scope>NUCLEOTIDE SEQUENCE</scope>
    <source>
        <strain evidence="3">IHI 201604</strain>
    </source>
</reference>
<dbReference type="Proteomes" id="UP000722485">
    <property type="component" value="Unassembled WGS sequence"/>
</dbReference>
<feature type="compositionally biased region" description="Polar residues" evidence="1">
    <location>
        <begin position="175"/>
        <end position="190"/>
    </location>
</feature>
<feature type="compositionally biased region" description="Polar residues" evidence="1">
    <location>
        <begin position="355"/>
        <end position="372"/>
    </location>
</feature>
<feature type="region of interest" description="Disordered" evidence="1">
    <location>
        <begin position="108"/>
        <end position="134"/>
    </location>
</feature>
<dbReference type="AlphaFoldDB" id="A0A9P5H295"/>
<evidence type="ECO:0000256" key="1">
    <source>
        <dbReference type="SAM" id="MobiDB-lite"/>
    </source>
</evidence>
<keyword evidence="2" id="KW-1133">Transmembrane helix</keyword>
<feature type="region of interest" description="Disordered" evidence="1">
    <location>
        <begin position="275"/>
        <end position="372"/>
    </location>
</feature>
<organism evidence="3 4">
    <name type="scientific">Cylindrodendrum hubeiense</name>
    <dbReference type="NCBI Taxonomy" id="595255"/>
    <lineage>
        <taxon>Eukaryota</taxon>
        <taxon>Fungi</taxon>
        <taxon>Dikarya</taxon>
        <taxon>Ascomycota</taxon>
        <taxon>Pezizomycotina</taxon>
        <taxon>Sordariomycetes</taxon>
        <taxon>Hypocreomycetidae</taxon>
        <taxon>Hypocreales</taxon>
        <taxon>Nectriaceae</taxon>
        <taxon>Cylindrodendrum</taxon>
    </lineage>
</organism>
<accession>A0A9P5H295</accession>
<evidence type="ECO:0000313" key="3">
    <source>
        <dbReference type="EMBL" id="KAF7537634.1"/>
    </source>
</evidence>
<sequence length="372" mass="40549">MASTRNEGYRLQPRINVRRDVSPAVGSQTATSTTNIVSRILSRSSDSKCEESPNSNTCEKPVSVSTPMIVAVVVVPVVILAVLLLYLHRRNVQKQRLEDVQDPHKSLDFGLGEPKKSNRKSLFMGGGEKGLHHKQSQLSMDMNLSSPYLLPPGLQQSRESLHSLARSLGNDHQDPYQQATNYTNSETGSMRSMPYGKDGSSLYTKSSRRMSTTTGRSIPSQRMPPPRTNSLPKSPTSPSDIKIDPFALPAMPEPAHKLYSPVESEKDTFQPKGIVPEIGTVSDFEDQHDAPRVQHPQPSRSKSPQFELPALSEASNSNGGTPVADGFPLPPHRDRQSNGAGLGLNFHLPKGPEANPSSADPNIRSMTVPSCC</sequence>
<feature type="region of interest" description="Disordered" evidence="1">
    <location>
        <begin position="168"/>
        <end position="243"/>
    </location>
</feature>
<evidence type="ECO:0000256" key="2">
    <source>
        <dbReference type="SAM" id="Phobius"/>
    </source>
</evidence>
<name>A0A9P5H295_9HYPO</name>